<keyword evidence="2" id="KW-1185">Reference proteome</keyword>
<accession>A0ACC0GFW3</accession>
<sequence>MLAAIMQAISEETHTRTVRSYARSPAGNIFAPFLVVMTEQSFQCIRVIATGVADNSICLFVENKDNSVDGPMYKLILNKENAHDMHIDSVQWSSLILGAEACSVAAFSGCSVAQLYVLLSAAALVEIIQVAS</sequence>
<organism evidence="1 2">
    <name type="scientific">Camellia lanceoleosa</name>
    <dbReference type="NCBI Taxonomy" id="1840588"/>
    <lineage>
        <taxon>Eukaryota</taxon>
        <taxon>Viridiplantae</taxon>
        <taxon>Streptophyta</taxon>
        <taxon>Embryophyta</taxon>
        <taxon>Tracheophyta</taxon>
        <taxon>Spermatophyta</taxon>
        <taxon>Magnoliopsida</taxon>
        <taxon>eudicotyledons</taxon>
        <taxon>Gunneridae</taxon>
        <taxon>Pentapetalae</taxon>
        <taxon>asterids</taxon>
        <taxon>Ericales</taxon>
        <taxon>Theaceae</taxon>
        <taxon>Camellia</taxon>
    </lineage>
</organism>
<reference evidence="1 2" key="1">
    <citation type="journal article" date="2022" name="Plant J.">
        <title>Chromosome-level genome of Camellia lanceoleosa provides a valuable resource for understanding genome evolution and self-incompatibility.</title>
        <authorList>
            <person name="Gong W."/>
            <person name="Xiao S."/>
            <person name="Wang L."/>
            <person name="Liao Z."/>
            <person name="Chang Y."/>
            <person name="Mo W."/>
            <person name="Hu G."/>
            <person name="Li W."/>
            <person name="Zhao G."/>
            <person name="Zhu H."/>
            <person name="Hu X."/>
            <person name="Ji K."/>
            <person name="Xiang X."/>
            <person name="Song Q."/>
            <person name="Yuan D."/>
            <person name="Jin S."/>
            <person name="Zhang L."/>
        </authorList>
    </citation>
    <scope>NUCLEOTIDE SEQUENCE [LARGE SCALE GENOMIC DNA]</scope>
    <source>
        <strain evidence="1">SQ_2022a</strain>
    </source>
</reference>
<name>A0ACC0GFW3_9ERIC</name>
<dbReference type="EMBL" id="CM045767">
    <property type="protein sequence ID" value="KAI7999085.1"/>
    <property type="molecule type" value="Genomic_DNA"/>
</dbReference>
<proteinExistence type="predicted"/>
<dbReference type="Proteomes" id="UP001060215">
    <property type="component" value="Chromosome 10"/>
</dbReference>
<protein>
    <submittedName>
        <fullName evidence="1">Protein CIA1</fullName>
    </submittedName>
</protein>
<evidence type="ECO:0000313" key="1">
    <source>
        <dbReference type="EMBL" id="KAI7999085.1"/>
    </source>
</evidence>
<comment type="caution">
    <text evidence="1">The sequence shown here is derived from an EMBL/GenBank/DDBJ whole genome shotgun (WGS) entry which is preliminary data.</text>
</comment>
<evidence type="ECO:0000313" key="2">
    <source>
        <dbReference type="Proteomes" id="UP001060215"/>
    </source>
</evidence>
<gene>
    <name evidence="1" type="ORF">LOK49_LG10G01387</name>
</gene>